<keyword evidence="2" id="KW-1185">Reference proteome</keyword>
<dbReference type="AlphaFoldDB" id="A0AAV5UUD6"/>
<dbReference type="EMBL" id="BTSY01000001">
    <property type="protein sequence ID" value="GMT10157.1"/>
    <property type="molecule type" value="Genomic_DNA"/>
</dbReference>
<dbReference type="Proteomes" id="UP001432322">
    <property type="component" value="Unassembled WGS sequence"/>
</dbReference>
<feature type="non-terminal residue" evidence="1">
    <location>
        <position position="100"/>
    </location>
</feature>
<feature type="non-terminal residue" evidence="1">
    <location>
        <position position="1"/>
    </location>
</feature>
<organism evidence="1 2">
    <name type="scientific">Pristionchus fissidentatus</name>
    <dbReference type="NCBI Taxonomy" id="1538716"/>
    <lineage>
        <taxon>Eukaryota</taxon>
        <taxon>Metazoa</taxon>
        <taxon>Ecdysozoa</taxon>
        <taxon>Nematoda</taxon>
        <taxon>Chromadorea</taxon>
        <taxon>Rhabditida</taxon>
        <taxon>Rhabditina</taxon>
        <taxon>Diplogasteromorpha</taxon>
        <taxon>Diplogasteroidea</taxon>
        <taxon>Neodiplogasteridae</taxon>
        <taxon>Pristionchus</taxon>
    </lineage>
</organism>
<comment type="caution">
    <text evidence="1">The sequence shown here is derived from an EMBL/GenBank/DDBJ whole genome shotgun (WGS) entry which is preliminary data.</text>
</comment>
<name>A0AAV5UUD6_9BILA</name>
<evidence type="ECO:0000313" key="2">
    <source>
        <dbReference type="Proteomes" id="UP001432322"/>
    </source>
</evidence>
<accession>A0AAV5UUD6</accession>
<evidence type="ECO:0000313" key="1">
    <source>
        <dbReference type="EMBL" id="GMT10157.1"/>
    </source>
</evidence>
<gene>
    <name evidence="1" type="ORF">PFISCL1PPCAC_1454</name>
</gene>
<proteinExistence type="predicted"/>
<sequence>IETNDRLPVVLVRIDSDRHIQNFRLSDHIENELSVDCLIHRPVVNFNVNPESVDISTRQRVDTSSHLFLCGTCRSGMTGEEVGFNQIHPSIPSILDVLHS</sequence>
<protein>
    <submittedName>
        <fullName evidence="1">Uncharacterized protein</fullName>
    </submittedName>
</protein>
<reference evidence="1" key="1">
    <citation type="submission" date="2023-10" db="EMBL/GenBank/DDBJ databases">
        <title>Genome assembly of Pristionchus species.</title>
        <authorList>
            <person name="Yoshida K."/>
            <person name="Sommer R.J."/>
        </authorList>
    </citation>
    <scope>NUCLEOTIDE SEQUENCE</scope>
    <source>
        <strain evidence="1">RS5133</strain>
    </source>
</reference>